<dbReference type="SUPFAM" id="SSF53927">
    <property type="entry name" value="Cytidine deaminase-like"/>
    <property type="match status" value="1"/>
</dbReference>
<dbReference type="InterPro" id="IPR016193">
    <property type="entry name" value="Cytidine_deaminase-like"/>
</dbReference>
<feature type="domain" description="CMP/dCMP-type deaminase" evidence="1">
    <location>
        <begin position="10"/>
        <end position="139"/>
    </location>
</feature>
<dbReference type="RefSeq" id="WP_282537916.1">
    <property type="nucleotide sequence ID" value="NZ_JASCIS010000031.1"/>
</dbReference>
<sequence>MSTSTTVTVTQERAWMEQAVELATTSALNGGGPFGALVVKNGVIIASANNKVTSTCDPTAHAEVNAIRAAGAELGTFMLDGCTLISSCEPCPMCLAASLWARVDRLLYAADRDDAAVAGFDDRRFYTLLEKKPQAAWPMEVEHLDLPNRTAPFDAWIAKSDRVDY</sequence>
<reference evidence="2 3" key="1">
    <citation type="submission" date="2023-05" db="EMBL/GenBank/DDBJ databases">
        <title>Draft genome sequence of Streptomyces sp. B-S-A12 isolated from a cave soil in Thailand.</title>
        <authorList>
            <person name="Chamroensaksri N."/>
            <person name="Muangham S."/>
        </authorList>
    </citation>
    <scope>NUCLEOTIDE SEQUENCE [LARGE SCALE GENOMIC DNA]</scope>
    <source>
        <strain evidence="2 3">B-S-A12</strain>
    </source>
</reference>
<name>A0ABT6T2G0_9ACTN</name>
<dbReference type="Proteomes" id="UP001237105">
    <property type="component" value="Unassembled WGS sequence"/>
</dbReference>
<dbReference type="Pfam" id="PF00383">
    <property type="entry name" value="dCMP_cyt_deam_1"/>
    <property type="match status" value="1"/>
</dbReference>
<dbReference type="InterPro" id="IPR002125">
    <property type="entry name" value="CMP_dCMP_dom"/>
</dbReference>
<dbReference type="PANTHER" id="PTHR11079:SF161">
    <property type="entry name" value="CMP_DCMP-TYPE DEAMINASE DOMAIN-CONTAINING PROTEIN"/>
    <property type="match status" value="1"/>
</dbReference>
<dbReference type="Gene3D" id="3.40.140.10">
    <property type="entry name" value="Cytidine Deaminase, domain 2"/>
    <property type="match status" value="1"/>
</dbReference>
<protein>
    <submittedName>
        <fullName evidence="2">Nucleoside deaminase</fullName>
    </submittedName>
</protein>
<evidence type="ECO:0000259" key="1">
    <source>
        <dbReference type="PROSITE" id="PS51747"/>
    </source>
</evidence>
<accession>A0ABT6T2G0</accession>
<proteinExistence type="predicted"/>
<evidence type="ECO:0000313" key="3">
    <source>
        <dbReference type="Proteomes" id="UP001237105"/>
    </source>
</evidence>
<dbReference type="PANTHER" id="PTHR11079">
    <property type="entry name" value="CYTOSINE DEAMINASE FAMILY MEMBER"/>
    <property type="match status" value="1"/>
</dbReference>
<keyword evidence="3" id="KW-1185">Reference proteome</keyword>
<dbReference type="PROSITE" id="PS51747">
    <property type="entry name" value="CYT_DCMP_DEAMINASES_2"/>
    <property type="match status" value="1"/>
</dbReference>
<evidence type="ECO:0000313" key="2">
    <source>
        <dbReference type="EMBL" id="MDI3422053.1"/>
    </source>
</evidence>
<dbReference type="CDD" id="cd01285">
    <property type="entry name" value="nucleoside_deaminase"/>
    <property type="match status" value="1"/>
</dbReference>
<dbReference type="EMBL" id="JASCIS010000031">
    <property type="protein sequence ID" value="MDI3422053.1"/>
    <property type="molecule type" value="Genomic_DNA"/>
</dbReference>
<comment type="caution">
    <text evidence="2">The sequence shown here is derived from an EMBL/GenBank/DDBJ whole genome shotgun (WGS) entry which is preliminary data.</text>
</comment>
<gene>
    <name evidence="2" type="ORF">QIT00_26455</name>
</gene>
<organism evidence="2 3">
    <name type="scientific">Streptomyces luteolus</name>
    <dbReference type="NCBI Taxonomy" id="3043615"/>
    <lineage>
        <taxon>Bacteria</taxon>
        <taxon>Bacillati</taxon>
        <taxon>Actinomycetota</taxon>
        <taxon>Actinomycetes</taxon>
        <taxon>Kitasatosporales</taxon>
        <taxon>Streptomycetaceae</taxon>
        <taxon>Streptomyces</taxon>
    </lineage>
</organism>